<feature type="transmembrane region" description="Helical" evidence="1">
    <location>
        <begin position="130"/>
        <end position="149"/>
    </location>
</feature>
<feature type="transmembrane region" description="Helical" evidence="1">
    <location>
        <begin position="100"/>
        <end position="118"/>
    </location>
</feature>
<dbReference type="Proteomes" id="UP000076603">
    <property type="component" value="Unassembled WGS sequence"/>
</dbReference>
<feature type="transmembrane region" description="Helical" evidence="1">
    <location>
        <begin position="38"/>
        <end position="55"/>
    </location>
</feature>
<keyword evidence="1" id="KW-1133">Transmembrane helix</keyword>
<comment type="caution">
    <text evidence="2">The sequence shown here is derived from an EMBL/GenBank/DDBJ whole genome shotgun (WGS) entry which is preliminary data.</text>
</comment>
<gene>
    <name evidence="2" type="ORF">CLMAG_56800</name>
</gene>
<sequence>MNVTKKRKFDFNDYFEAALYILAAVCFLYFLPKGNKPKIFQPILIITVLALIKVIKNILKLDFFPALRFSMLAFIFVAMFLANEFDFYSLIPGLDKIEHLFSGVILAFIGLVVFEYINRNERSLKISPSTKLLFSLFFSIAMAGCWEIYEFTTDHLFGLRSQNNSLLDTMTDVICGTVGAIIAYIYLRYNNSKKSNSNH</sequence>
<proteinExistence type="predicted"/>
<keyword evidence="3" id="KW-1185">Reference proteome</keyword>
<feature type="transmembrane region" description="Helical" evidence="1">
    <location>
        <begin position="169"/>
        <end position="187"/>
    </location>
</feature>
<feature type="transmembrane region" description="Helical" evidence="1">
    <location>
        <begin position="67"/>
        <end position="88"/>
    </location>
</feature>
<evidence type="ECO:0000256" key="1">
    <source>
        <dbReference type="SAM" id="Phobius"/>
    </source>
</evidence>
<keyword evidence="1" id="KW-0472">Membrane</keyword>
<keyword evidence="1" id="KW-0812">Transmembrane</keyword>
<dbReference type="InterPro" id="IPR014509">
    <property type="entry name" value="YjdF-like"/>
</dbReference>
<dbReference type="Pfam" id="PF09997">
    <property type="entry name" value="DUF2238"/>
    <property type="match status" value="1"/>
</dbReference>
<protein>
    <submittedName>
        <fullName evidence="2">Uncharacterized protein</fullName>
    </submittedName>
</protein>
<evidence type="ECO:0000313" key="2">
    <source>
        <dbReference type="EMBL" id="KZL88982.1"/>
    </source>
</evidence>
<dbReference type="STRING" id="1121326.CLMAG_56800"/>
<dbReference type="PATRIC" id="fig|1121326.3.peg.5736"/>
<dbReference type="AlphaFoldDB" id="A0A161YFV1"/>
<name>A0A161YFV1_9CLOT</name>
<organism evidence="2 3">
    <name type="scientific">Clostridium magnum DSM 2767</name>
    <dbReference type="NCBI Taxonomy" id="1121326"/>
    <lineage>
        <taxon>Bacteria</taxon>
        <taxon>Bacillati</taxon>
        <taxon>Bacillota</taxon>
        <taxon>Clostridia</taxon>
        <taxon>Eubacteriales</taxon>
        <taxon>Clostridiaceae</taxon>
        <taxon>Clostridium</taxon>
    </lineage>
</organism>
<accession>A0A161YFV1</accession>
<feature type="transmembrane region" description="Helical" evidence="1">
    <location>
        <begin position="14"/>
        <end position="32"/>
    </location>
</feature>
<dbReference type="EMBL" id="LWAE01000012">
    <property type="protein sequence ID" value="KZL88982.1"/>
    <property type="molecule type" value="Genomic_DNA"/>
</dbReference>
<dbReference type="RefSeq" id="WP_066630197.1">
    <property type="nucleotide sequence ID" value="NZ_FQXL01000020.1"/>
</dbReference>
<evidence type="ECO:0000313" key="3">
    <source>
        <dbReference type="Proteomes" id="UP000076603"/>
    </source>
</evidence>
<dbReference type="OrthoDB" id="4966203at2"/>
<reference evidence="2 3" key="1">
    <citation type="submission" date="2016-04" db="EMBL/GenBank/DDBJ databases">
        <title>Genome sequence of Clostridium magnum DSM 2767.</title>
        <authorList>
            <person name="Poehlein A."/>
            <person name="Uhlig R."/>
            <person name="Fischer R."/>
            <person name="Bahl H."/>
            <person name="Daniel R."/>
        </authorList>
    </citation>
    <scope>NUCLEOTIDE SEQUENCE [LARGE SCALE GENOMIC DNA]</scope>
    <source>
        <strain evidence="2 3">DSM 2767</strain>
    </source>
</reference>